<dbReference type="InterPro" id="IPR032466">
    <property type="entry name" value="Metal_Hydrolase"/>
</dbReference>
<dbReference type="GO" id="GO:0098552">
    <property type="term" value="C:side of membrane"/>
    <property type="evidence" value="ECO:0007669"/>
    <property type="project" value="UniProtKB-KW"/>
</dbReference>
<sequence>MIVLYFQRAENWMEDNSNSTDGVQGLTDFGEMVVKEMNRLGMMVDLSHVSVQTMKDALRVTRAPVIYSHSSAYKLCEHNRNVRDSVMQIVKENKGVIMVNFYNDYVTCSPNATLDDVADHIDYIKEKIGADYVGIGGDYDGVTRTPVGLEDVSKYPDLFAELLRRKWSEADLEKLAGKNLLRVFREVEKVRDSLISEPPNEHTISRSTWVNSTCRTSF</sequence>
<comment type="subunit">
    <text evidence="1">Homodimer; disulfide-linked.</text>
</comment>
<comment type="catalytic activity">
    <reaction evidence="1">
        <text>an L-aminoacyl-L-amino acid + H2O = 2 an L-alpha-amino acid</text>
        <dbReference type="Rhea" id="RHEA:48940"/>
        <dbReference type="ChEBI" id="CHEBI:15377"/>
        <dbReference type="ChEBI" id="CHEBI:59869"/>
        <dbReference type="ChEBI" id="CHEBI:77460"/>
        <dbReference type="EC" id="3.4.13.19"/>
    </reaction>
</comment>
<gene>
    <name evidence="2" type="ORF">EGW08_009147</name>
</gene>
<protein>
    <recommendedName>
        <fullName evidence="1">Dipeptidase</fullName>
        <ecNumber evidence="1">3.4.13.19</ecNumber>
    </recommendedName>
</protein>
<dbReference type="Gene3D" id="3.20.20.140">
    <property type="entry name" value="Metal-dependent hydrolases"/>
    <property type="match status" value="1"/>
</dbReference>
<proteinExistence type="inferred from homology"/>
<dbReference type="PANTHER" id="PTHR10443">
    <property type="entry name" value="MICROSOMAL DIPEPTIDASE"/>
    <property type="match status" value="1"/>
</dbReference>
<evidence type="ECO:0000313" key="2">
    <source>
        <dbReference type="EMBL" id="RUS83115.1"/>
    </source>
</evidence>
<keyword evidence="1" id="KW-0325">Glycoprotein</keyword>
<comment type="cofactor">
    <cofactor evidence="1">
        <name>Zn(2+)</name>
        <dbReference type="ChEBI" id="CHEBI:29105"/>
    </cofactor>
</comment>
<dbReference type="OrthoDB" id="445695at2759"/>
<dbReference type="SUPFAM" id="SSF51556">
    <property type="entry name" value="Metallo-dependent hydrolases"/>
    <property type="match status" value="1"/>
</dbReference>
<evidence type="ECO:0000313" key="3">
    <source>
        <dbReference type="Proteomes" id="UP000271974"/>
    </source>
</evidence>
<keyword evidence="1" id="KW-0378">Hydrolase</keyword>
<keyword evidence="1" id="KW-1015">Disulfide bond</keyword>
<dbReference type="GO" id="GO:0006508">
    <property type="term" value="P:proteolysis"/>
    <property type="evidence" value="ECO:0007669"/>
    <property type="project" value="UniProtKB-KW"/>
</dbReference>
<keyword evidence="1" id="KW-0224">Dipeptidase</keyword>
<dbReference type="InterPro" id="IPR008257">
    <property type="entry name" value="Pept_M19"/>
</dbReference>
<reference evidence="2 3" key="1">
    <citation type="submission" date="2019-01" db="EMBL/GenBank/DDBJ databases">
        <title>A draft genome assembly of the solar-powered sea slug Elysia chlorotica.</title>
        <authorList>
            <person name="Cai H."/>
            <person name="Li Q."/>
            <person name="Fang X."/>
            <person name="Li J."/>
            <person name="Curtis N.E."/>
            <person name="Altenburger A."/>
            <person name="Shibata T."/>
            <person name="Feng M."/>
            <person name="Maeda T."/>
            <person name="Schwartz J.A."/>
            <person name="Shigenobu S."/>
            <person name="Lundholm N."/>
            <person name="Nishiyama T."/>
            <person name="Yang H."/>
            <person name="Hasebe M."/>
            <person name="Li S."/>
            <person name="Pierce S.K."/>
            <person name="Wang J."/>
        </authorList>
    </citation>
    <scope>NUCLEOTIDE SEQUENCE [LARGE SCALE GENOMIC DNA]</scope>
    <source>
        <strain evidence="2">EC2010</strain>
        <tissue evidence="2">Whole organism of an adult</tissue>
    </source>
</reference>
<dbReference type="EC" id="3.4.13.19" evidence="1"/>
<keyword evidence="1" id="KW-0482">Metalloprotease</keyword>
<comment type="subcellular location">
    <subcellularLocation>
        <location evidence="1">Membrane</location>
        <topology evidence="1">Lipid-anchor</topology>
        <topology evidence="1">GPI-anchor</topology>
    </subcellularLocation>
</comment>
<accession>A0A3S0ZNF6</accession>
<dbReference type="GO" id="GO:0046872">
    <property type="term" value="F:metal ion binding"/>
    <property type="evidence" value="ECO:0007669"/>
    <property type="project" value="UniProtKB-UniRule"/>
</dbReference>
<dbReference type="Pfam" id="PF01244">
    <property type="entry name" value="Peptidase_M19"/>
    <property type="match status" value="1"/>
</dbReference>
<keyword evidence="3" id="KW-1185">Reference proteome</keyword>
<keyword evidence="1" id="KW-0862">Zinc</keyword>
<keyword evidence="1" id="KW-0449">Lipoprotein</keyword>
<dbReference type="GO" id="GO:0070573">
    <property type="term" value="F:metallodipeptidase activity"/>
    <property type="evidence" value="ECO:0007669"/>
    <property type="project" value="InterPro"/>
</dbReference>
<dbReference type="EMBL" id="RQTK01000258">
    <property type="protein sequence ID" value="RUS83115.1"/>
    <property type="molecule type" value="Genomic_DNA"/>
</dbReference>
<dbReference type="Proteomes" id="UP000271974">
    <property type="component" value="Unassembled WGS sequence"/>
</dbReference>
<comment type="similarity">
    <text evidence="1">Belongs to the metallo-dependent hydrolases superfamily. Peptidase M19 family.</text>
</comment>
<dbReference type="PROSITE" id="PS51365">
    <property type="entry name" value="RENAL_DIPEPTIDASE_2"/>
    <property type="match status" value="1"/>
</dbReference>
<evidence type="ECO:0000256" key="1">
    <source>
        <dbReference type="RuleBase" id="RU341113"/>
    </source>
</evidence>
<keyword evidence="1" id="KW-0479">Metal-binding</keyword>
<dbReference type="STRING" id="188477.A0A3S0ZNF6"/>
<organism evidence="2 3">
    <name type="scientific">Elysia chlorotica</name>
    <name type="common">Eastern emerald elysia</name>
    <name type="synonym">Sea slug</name>
    <dbReference type="NCBI Taxonomy" id="188477"/>
    <lineage>
        <taxon>Eukaryota</taxon>
        <taxon>Metazoa</taxon>
        <taxon>Spiralia</taxon>
        <taxon>Lophotrochozoa</taxon>
        <taxon>Mollusca</taxon>
        <taxon>Gastropoda</taxon>
        <taxon>Heterobranchia</taxon>
        <taxon>Euthyneura</taxon>
        <taxon>Panpulmonata</taxon>
        <taxon>Sacoglossa</taxon>
        <taxon>Placobranchoidea</taxon>
        <taxon>Plakobranchidae</taxon>
        <taxon>Elysia</taxon>
    </lineage>
</organism>
<keyword evidence="1" id="KW-0336">GPI-anchor</keyword>
<keyword evidence="1" id="KW-0472">Membrane</keyword>
<keyword evidence="1" id="KW-0645">Protease</keyword>
<dbReference type="AlphaFoldDB" id="A0A3S0ZNF6"/>
<dbReference type="PANTHER" id="PTHR10443:SF12">
    <property type="entry name" value="DIPEPTIDASE"/>
    <property type="match status" value="1"/>
</dbReference>
<name>A0A3S0ZNF6_ELYCH</name>
<comment type="caution">
    <text evidence="2">The sequence shown here is derived from an EMBL/GenBank/DDBJ whole genome shotgun (WGS) entry which is preliminary data.</text>
</comment>